<dbReference type="GeneID" id="78254163"/>
<proteinExistence type="predicted"/>
<reference evidence="2 3" key="1">
    <citation type="submission" date="2014-06" db="EMBL/GenBank/DDBJ databases">
        <title>Genomes of Alteromonas australica, a world apart.</title>
        <authorList>
            <person name="Gonzaga A."/>
            <person name="Lopez-Perez M."/>
            <person name="Rodriguez-Valera F."/>
        </authorList>
    </citation>
    <scope>NUCLEOTIDE SEQUENCE [LARGE SCALE GENOMIC DNA]</scope>
    <source>
        <strain evidence="2 3">H 17</strain>
    </source>
</reference>
<evidence type="ECO:0000313" key="3">
    <source>
        <dbReference type="Proteomes" id="UP000056090"/>
    </source>
</evidence>
<dbReference type="KEGG" id="aal:EP13_04360"/>
<feature type="compositionally biased region" description="Polar residues" evidence="1">
    <location>
        <begin position="65"/>
        <end position="86"/>
    </location>
</feature>
<gene>
    <name evidence="2" type="ORF">EP13_04360</name>
</gene>
<accession>A0A075NZF2</accession>
<dbReference type="Proteomes" id="UP000056090">
    <property type="component" value="Chromosome"/>
</dbReference>
<sequence>MFKDIAKLLKTALTIEKDTAQLNANIKSLVEELKYEREARIKLEHRITRLEAKEEAFNQVAAMLGSSQPNLPHHNGTSDSKTLPKG</sequence>
<feature type="region of interest" description="Disordered" evidence="1">
    <location>
        <begin position="64"/>
        <end position="86"/>
    </location>
</feature>
<name>A0A075NZF2_9ALTE</name>
<protein>
    <submittedName>
        <fullName evidence="2">Uncharacterized protein</fullName>
    </submittedName>
</protein>
<dbReference type="EMBL" id="CP008849">
    <property type="protein sequence ID" value="AIF97990.1"/>
    <property type="molecule type" value="Genomic_DNA"/>
</dbReference>
<evidence type="ECO:0000256" key="1">
    <source>
        <dbReference type="SAM" id="MobiDB-lite"/>
    </source>
</evidence>
<dbReference type="RefSeq" id="WP_044056189.1">
    <property type="nucleotide sequence ID" value="NZ_CBCSKJ010000001.1"/>
</dbReference>
<dbReference type="AlphaFoldDB" id="A0A075NZF2"/>
<evidence type="ECO:0000313" key="2">
    <source>
        <dbReference type="EMBL" id="AIF97990.1"/>
    </source>
</evidence>
<organism evidence="2 3">
    <name type="scientific">Alteromonas australica</name>
    <dbReference type="NCBI Taxonomy" id="589873"/>
    <lineage>
        <taxon>Bacteria</taxon>
        <taxon>Pseudomonadati</taxon>
        <taxon>Pseudomonadota</taxon>
        <taxon>Gammaproteobacteria</taxon>
        <taxon>Alteromonadales</taxon>
        <taxon>Alteromonadaceae</taxon>
        <taxon>Alteromonas/Salinimonas group</taxon>
        <taxon>Alteromonas</taxon>
    </lineage>
</organism>
<keyword evidence="3" id="KW-1185">Reference proteome</keyword>